<reference evidence="1 2" key="1">
    <citation type="submission" date="2019-09" db="EMBL/GenBank/DDBJ databases">
        <authorList>
            <person name="Chandra G."/>
            <person name="Truman W A."/>
        </authorList>
    </citation>
    <scope>NUCLEOTIDE SEQUENCE [LARGE SCALE GENOMIC DNA]</scope>
    <source>
        <strain evidence="1">PS732</strain>
    </source>
</reference>
<comment type="caution">
    <text evidence="1">The sequence shown here is derived from an EMBL/GenBank/DDBJ whole genome shotgun (WGS) entry which is preliminary data.</text>
</comment>
<gene>
    <name evidence="1" type="ORF">PS732_03551</name>
</gene>
<accession>A0ABD7VIV4</accession>
<evidence type="ECO:0000313" key="1">
    <source>
        <dbReference type="EMBL" id="VVP14577.1"/>
    </source>
</evidence>
<protein>
    <submittedName>
        <fullName evidence="1">Uncharacterized protein</fullName>
    </submittedName>
</protein>
<sequence length="221" mass="23711">MAGYGLTVINDAGAISIDSEYARLCVLQSGRYSGASGAAVVSFSPAISTQEPPMVFVRPDSNGGIVTIGCSISGSPGNWTGMIITGPVNYNPAGKYFVSGFAASATALYGMRLWDGNGKLLFDSGTQAAVFTRFFQNWTYVKSTIDVQGYYTNWYSSPFSYSGDEYLMINNASMRMISGDNVGRICGVVYDFSLSQLWFTTTAINNPYAFSLPAIFAKISA</sequence>
<proteinExistence type="predicted"/>
<dbReference type="RefSeq" id="WP_150597456.1">
    <property type="nucleotide sequence ID" value="NZ_CABVIJ010000015.1"/>
</dbReference>
<evidence type="ECO:0000313" key="2">
    <source>
        <dbReference type="Proteomes" id="UP000325779"/>
    </source>
</evidence>
<dbReference type="AlphaFoldDB" id="A0ABD7VIV4"/>
<dbReference type="EMBL" id="CABVIJ010000015">
    <property type="protein sequence ID" value="VVP14577.1"/>
    <property type="molecule type" value="Genomic_DNA"/>
</dbReference>
<dbReference type="Proteomes" id="UP000325779">
    <property type="component" value="Unassembled WGS sequence"/>
</dbReference>
<organism evidence="1 2">
    <name type="scientific">Pseudomonas fluorescens</name>
    <dbReference type="NCBI Taxonomy" id="294"/>
    <lineage>
        <taxon>Bacteria</taxon>
        <taxon>Pseudomonadati</taxon>
        <taxon>Pseudomonadota</taxon>
        <taxon>Gammaproteobacteria</taxon>
        <taxon>Pseudomonadales</taxon>
        <taxon>Pseudomonadaceae</taxon>
        <taxon>Pseudomonas</taxon>
    </lineage>
</organism>
<name>A0ABD7VIV4_PSEFL</name>